<dbReference type="EC" id="2.5.1.129" evidence="6"/>
<evidence type="ECO:0000256" key="1">
    <source>
        <dbReference type="ARBA" id="ARBA00022602"/>
    </source>
</evidence>
<dbReference type="InterPro" id="IPR003382">
    <property type="entry name" value="Flavoprotein"/>
</dbReference>
<dbReference type="InterPro" id="IPR036551">
    <property type="entry name" value="Flavin_trans-like"/>
</dbReference>
<reference evidence="8" key="1">
    <citation type="submission" date="2023-03" db="EMBL/GenBank/DDBJ databases">
        <authorList>
            <person name="Steffen K."/>
            <person name="Cardenas P."/>
        </authorList>
    </citation>
    <scope>NUCLEOTIDE SEQUENCE</scope>
</reference>
<dbReference type="InterPro" id="IPR004507">
    <property type="entry name" value="UbiX-like"/>
</dbReference>
<proteinExistence type="inferred from homology"/>
<evidence type="ECO:0000313" key="9">
    <source>
        <dbReference type="Proteomes" id="UP001174909"/>
    </source>
</evidence>
<evidence type="ECO:0000313" key="8">
    <source>
        <dbReference type="EMBL" id="CAI8032061.1"/>
    </source>
</evidence>
<dbReference type="GO" id="GO:0106141">
    <property type="term" value="F:flavin prenyltransferase activity"/>
    <property type="evidence" value="ECO:0007669"/>
    <property type="project" value="UniProtKB-EC"/>
</dbReference>
<accession>A0AA35SNY2</accession>
<keyword evidence="2" id="KW-0285">Flavoprotein</keyword>
<name>A0AA35SNY2_GEOBA</name>
<evidence type="ECO:0000259" key="7">
    <source>
        <dbReference type="Pfam" id="PF02441"/>
    </source>
</evidence>
<dbReference type="NCBIfam" id="TIGR00421">
    <property type="entry name" value="ubiX_pad"/>
    <property type="match status" value="1"/>
</dbReference>
<dbReference type="PANTHER" id="PTHR43374:SF1">
    <property type="entry name" value="FLAVIN PRENYLTRANSFERASE PAD1, MITOCHONDRIAL"/>
    <property type="match status" value="1"/>
</dbReference>
<dbReference type="HAMAP" id="MF_01984">
    <property type="entry name" value="ubiX_pad"/>
    <property type="match status" value="1"/>
</dbReference>
<dbReference type="NCBIfam" id="NF004685">
    <property type="entry name" value="PRK06029.1"/>
    <property type="match status" value="1"/>
</dbReference>
<evidence type="ECO:0000256" key="4">
    <source>
        <dbReference type="ARBA" id="ARBA00022679"/>
    </source>
</evidence>
<keyword evidence="1" id="KW-0637">Prenyltransferase</keyword>
<organism evidence="8 9">
    <name type="scientific">Geodia barretti</name>
    <name type="common">Barrett's horny sponge</name>
    <dbReference type="NCBI Taxonomy" id="519541"/>
    <lineage>
        <taxon>Eukaryota</taxon>
        <taxon>Metazoa</taxon>
        <taxon>Porifera</taxon>
        <taxon>Demospongiae</taxon>
        <taxon>Heteroscleromorpha</taxon>
        <taxon>Tetractinellida</taxon>
        <taxon>Astrophorina</taxon>
        <taxon>Geodiidae</taxon>
        <taxon>Geodia</taxon>
    </lineage>
</organism>
<sequence length="197" mass="21331">MVNSLIVGITGASGAVYGVRLLEVLRETPVETHLVVSKWGQRTLEHETGKKLDDLRALANHHYGAGDMAALMSSGSAAIDGMAIAPCSARSLAAIACGLSENLIHRAADVMIKERRPLVLMVRETPLSAIHLENMLKLARLGVTIFPPVPAFYNEPGSIDEMVDYTVARALDQFGLKVDLGMRWRGGLTRRVASSER</sequence>
<comment type="similarity">
    <text evidence="5">Belongs to the UbiX/PAD1 family.</text>
</comment>
<dbReference type="EMBL" id="CASHTH010002581">
    <property type="protein sequence ID" value="CAI8032061.1"/>
    <property type="molecule type" value="Genomic_DNA"/>
</dbReference>
<evidence type="ECO:0000256" key="3">
    <source>
        <dbReference type="ARBA" id="ARBA00022643"/>
    </source>
</evidence>
<dbReference type="Gene3D" id="3.40.50.1950">
    <property type="entry name" value="Flavin prenyltransferase-like"/>
    <property type="match status" value="1"/>
</dbReference>
<gene>
    <name evidence="8" type="ORF">GBAR_LOCUS18155</name>
</gene>
<dbReference type="GO" id="GO:0016831">
    <property type="term" value="F:carboxy-lyase activity"/>
    <property type="evidence" value="ECO:0007669"/>
    <property type="project" value="TreeGrafter"/>
</dbReference>
<keyword evidence="3" id="KW-0288">FMN</keyword>
<dbReference type="PANTHER" id="PTHR43374">
    <property type="entry name" value="FLAVIN PRENYLTRANSFERASE"/>
    <property type="match status" value="1"/>
</dbReference>
<dbReference type="Proteomes" id="UP001174909">
    <property type="component" value="Unassembled WGS sequence"/>
</dbReference>
<dbReference type="Pfam" id="PF02441">
    <property type="entry name" value="Flavoprotein"/>
    <property type="match status" value="1"/>
</dbReference>
<feature type="domain" description="Flavoprotein" evidence="7">
    <location>
        <begin position="5"/>
        <end position="173"/>
    </location>
</feature>
<dbReference type="AlphaFoldDB" id="A0AA35SNY2"/>
<keyword evidence="4" id="KW-0808">Transferase</keyword>
<protein>
    <recommendedName>
        <fullName evidence="6">flavin prenyltransferase</fullName>
        <ecNumber evidence="6">2.5.1.129</ecNumber>
    </recommendedName>
</protein>
<evidence type="ECO:0000256" key="2">
    <source>
        <dbReference type="ARBA" id="ARBA00022630"/>
    </source>
</evidence>
<evidence type="ECO:0000256" key="6">
    <source>
        <dbReference type="ARBA" id="ARBA00066834"/>
    </source>
</evidence>
<evidence type="ECO:0000256" key="5">
    <source>
        <dbReference type="ARBA" id="ARBA00060793"/>
    </source>
</evidence>
<comment type="caution">
    <text evidence="8">The sequence shown here is derived from an EMBL/GenBank/DDBJ whole genome shotgun (WGS) entry which is preliminary data.</text>
</comment>
<keyword evidence="9" id="KW-1185">Reference proteome</keyword>
<dbReference type="SUPFAM" id="SSF52507">
    <property type="entry name" value="Homo-oligomeric flavin-containing Cys decarboxylases, HFCD"/>
    <property type="match status" value="1"/>
</dbReference>
<dbReference type="FunFam" id="3.40.50.1950:FF:000001">
    <property type="entry name" value="Flavin prenyltransferase UbiX"/>
    <property type="match status" value="1"/>
</dbReference>